<gene>
    <name evidence="2" type="ORF">FDQ92_14665</name>
</gene>
<evidence type="ECO:0008006" key="4">
    <source>
        <dbReference type="Google" id="ProtNLM"/>
    </source>
</evidence>
<proteinExistence type="predicted"/>
<dbReference type="AlphaFoldDB" id="A0A4P8L5I9"/>
<reference evidence="2 3" key="1">
    <citation type="submission" date="2019-05" db="EMBL/GenBank/DDBJ databases">
        <title>The Complete Genome Sequence of the n-alkane-degrading Desulfoglaeba alkanexedens ALDC reveals multiple alkylsuccinate synthase gene clusters.</title>
        <authorList>
            <person name="Callaghan A.V."/>
            <person name="Davidova I.A."/>
            <person name="Duncan K.E."/>
            <person name="Morris B."/>
            <person name="McInerney M.J."/>
        </authorList>
    </citation>
    <scope>NUCLEOTIDE SEQUENCE [LARGE SCALE GENOMIC DNA]</scope>
    <source>
        <strain evidence="2 3">ALDC</strain>
    </source>
</reference>
<organism evidence="2 3">
    <name type="scientific">Desulfoglaeba alkanexedens ALDC</name>
    <dbReference type="NCBI Taxonomy" id="980445"/>
    <lineage>
        <taxon>Bacteria</taxon>
        <taxon>Pseudomonadati</taxon>
        <taxon>Thermodesulfobacteriota</taxon>
        <taxon>Syntrophobacteria</taxon>
        <taxon>Syntrophobacterales</taxon>
        <taxon>Syntrophobacteraceae</taxon>
        <taxon>Desulfoglaeba</taxon>
    </lineage>
</organism>
<reference evidence="2 3" key="2">
    <citation type="submission" date="2019-05" db="EMBL/GenBank/DDBJ databases">
        <authorList>
            <person name="Suflita J.M."/>
            <person name="Marks C.R."/>
        </authorList>
    </citation>
    <scope>NUCLEOTIDE SEQUENCE [LARGE SCALE GENOMIC DNA]</scope>
    <source>
        <strain evidence="2 3">ALDC</strain>
    </source>
</reference>
<name>A0A4P8L5I9_9BACT</name>
<keyword evidence="1" id="KW-0812">Transmembrane</keyword>
<feature type="transmembrane region" description="Helical" evidence="1">
    <location>
        <begin position="67"/>
        <end position="92"/>
    </location>
</feature>
<dbReference type="EMBL" id="CP040098">
    <property type="protein sequence ID" value="QCQ23306.1"/>
    <property type="molecule type" value="Genomic_DNA"/>
</dbReference>
<dbReference type="Pfam" id="PF04246">
    <property type="entry name" value="RseC_MucC"/>
    <property type="match status" value="1"/>
</dbReference>
<dbReference type="PIRSF" id="PIRSF004923">
    <property type="entry name" value="RseC"/>
    <property type="match status" value="1"/>
</dbReference>
<sequence>MATEQGIVKTVGPGKAFVQIQRSEACSRCSSKGACGMLSNKEFVIPAINELEATVGDRVEVSVPTDVFLTASLLVYFIPVVALVIGAAVGWWAAPRWGKDPTLFSVFCAAGGMALTFIAVKAADRKLAGNQRNHPRITRIMPQSVHPTGDDSR</sequence>
<dbReference type="PANTHER" id="PTHR35867">
    <property type="entry name" value="PROTEIN RSEC"/>
    <property type="match status" value="1"/>
</dbReference>
<dbReference type="OrthoDB" id="5514770at2"/>
<dbReference type="InterPro" id="IPR007359">
    <property type="entry name" value="SigmaE_reg_RseC_MucC"/>
</dbReference>
<dbReference type="Proteomes" id="UP000298602">
    <property type="component" value="Chromosome"/>
</dbReference>
<keyword evidence="3" id="KW-1185">Reference proteome</keyword>
<dbReference type="RefSeq" id="WP_137425585.1">
    <property type="nucleotide sequence ID" value="NZ_CP040098.1"/>
</dbReference>
<evidence type="ECO:0000313" key="2">
    <source>
        <dbReference type="EMBL" id="QCQ23306.1"/>
    </source>
</evidence>
<evidence type="ECO:0000256" key="1">
    <source>
        <dbReference type="SAM" id="Phobius"/>
    </source>
</evidence>
<feature type="transmembrane region" description="Helical" evidence="1">
    <location>
        <begin position="104"/>
        <end position="123"/>
    </location>
</feature>
<dbReference type="PANTHER" id="PTHR35867:SF1">
    <property type="entry name" value="PROTEIN RSEC"/>
    <property type="match status" value="1"/>
</dbReference>
<dbReference type="KEGG" id="dax:FDQ92_14665"/>
<dbReference type="InterPro" id="IPR026268">
    <property type="entry name" value="RseC"/>
</dbReference>
<accession>A0A4P8L5I9</accession>
<keyword evidence="1" id="KW-1133">Transmembrane helix</keyword>
<evidence type="ECO:0000313" key="3">
    <source>
        <dbReference type="Proteomes" id="UP000298602"/>
    </source>
</evidence>
<keyword evidence="1" id="KW-0472">Membrane</keyword>
<protein>
    <recommendedName>
        <fullName evidence="4">SoxR reducing system RseC family protein</fullName>
    </recommendedName>
</protein>